<evidence type="ECO:0000313" key="6">
    <source>
        <dbReference type="Proteomes" id="UP001149140"/>
    </source>
</evidence>
<dbReference type="InterPro" id="IPR000700">
    <property type="entry name" value="PAS-assoc_C"/>
</dbReference>
<dbReference type="InterPro" id="IPR043128">
    <property type="entry name" value="Rev_trsase/Diguanyl_cyclase"/>
</dbReference>
<dbReference type="Gene3D" id="3.20.20.450">
    <property type="entry name" value="EAL domain"/>
    <property type="match status" value="1"/>
</dbReference>
<feature type="transmembrane region" description="Helical" evidence="1">
    <location>
        <begin position="17"/>
        <end position="34"/>
    </location>
</feature>
<dbReference type="Proteomes" id="UP001149140">
    <property type="component" value="Unassembled WGS sequence"/>
</dbReference>
<dbReference type="InterPro" id="IPR035919">
    <property type="entry name" value="EAL_sf"/>
</dbReference>
<dbReference type="Gene3D" id="3.30.70.270">
    <property type="match status" value="1"/>
</dbReference>
<keyword evidence="6" id="KW-1185">Reference proteome</keyword>
<protein>
    <submittedName>
        <fullName evidence="5">EAL domain-containing protein</fullName>
    </submittedName>
</protein>
<evidence type="ECO:0000259" key="4">
    <source>
        <dbReference type="PROSITE" id="PS50887"/>
    </source>
</evidence>
<dbReference type="Pfam" id="PF00990">
    <property type="entry name" value="GGDEF"/>
    <property type="match status" value="1"/>
</dbReference>
<dbReference type="PROSITE" id="PS50887">
    <property type="entry name" value="GGDEF"/>
    <property type="match status" value="1"/>
</dbReference>
<dbReference type="CDD" id="cd01948">
    <property type="entry name" value="EAL"/>
    <property type="match status" value="1"/>
</dbReference>
<dbReference type="AlphaFoldDB" id="A0A9X3N4E9"/>
<dbReference type="NCBIfam" id="TIGR00254">
    <property type="entry name" value="GGDEF"/>
    <property type="match status" value="1"/>
</dbReference>
<dbReference type="InterPro" id="IPR000160">
    <property type="entry name" value="GGDEF_dom"/>
</dbReference>
<dbReference type="InterPro" id="IPR029787">
    <property type="entry name" value="Nucleotide_cyclase"/>
</dbReference>
<dbReference type="Pfam" id="PF00563">
    <property type="entry name" value="EAL"/>
    <property type="match status" value="1"/>
</dbReference>
<dbReference type="InterPro" id="IPR001633">
    <property type="entry name" value="EAL_dom"/>
</dbReference>
<gene>
    <name evidence="5" type="ORF">OM076_41995</name>
</gene>
<dbReference type="InterPro" id="IPR000014">
    <property type="entry name" value="PAS"/>
</dbReference>
<evidence type="ECO:0000259" key="2">
    <source>
        <dbReference type="PROSITE" id="PS50113"/>
    </source>
</evidence>
<proteinExistence type="predicted"/>
<feature type="domain" description="PAC" evidence="2">
    <location>
        <begin position="237"/>
        <end position="287"/>
    </location>
</feature>
<dbReference type="SMART" id="SM00267">
    <property type="entry name" value="GGDEF"/>
    <property type="match status" value="1"/>
</dbReference>
<dbReference type="InterPro" id="IPR013655">
    <property type="entry name" value="PAS_fold_3"/>
</dbReference>
<name>A0A9X3N4E9_9ACTN</name>
<dbReference type="PROSITE" id="PS50113">
    <property type="entry name" value="PAC"/>
    <property type="match status" value="1"/>
</dbReference>
<feature type="domain" description="GGDEF" evidence="4">
    <location>
        <begin position="412"/>
        <end position="544"/>
    </location>
</feature>
<evidence type="ECO:0000259" key="3">
    <source>
        <dbReference type="PROSITE" id="PS50883"/>
    </source>
</evidence>
<dbReference type="Gene3D" id="3.30.450.20">
    <property type="entry name" value="PAS domain"/>
    <property type="match status" value="1"/>
</dbReference>
<dbReference type="Pfam" id="PF08447">
    <property type="entry name" value="PAS_3"/>
    <property type="match status" value="1"/>
</dbReference>
<dbReference type="PANTHER" id="PTHR44757">
    <property type="entry name" value="DIGUANYLATE CYCLASE DGCP"/>
    <property type="match status" value="1"/>
</dbReference>
<sequence length="824" mass="88005">MTRVVSVATARFDRAQFRARLAIVYGLAAGALLVPSVGPHGWLVAVFLAAVVGPAHFAIRRISGVPNPTGWLDLLAVVSGTTCAVLEPSIWQACLLFQMLTVCGAVAFLDPAWMRILGIASVASMAVAAVLQPRPAELQMLVVAGLFLPVLLAGSTRKNAARQRSSLRIGAAVESLPMLIWEADATGEHTRSIVGRTHALLGRTVTELRERGIAADVHEDDRDAYLAGFQATLSDDREFEYRYRKPDGSVVWLRDRTTRTGEGPGAATRGVSLDVTESRRAALDVRRYEQIVQRMAAMTIVVEAGLVVQVADPIGWGLGSEAIGRPLADVVPGLDARETPWDLLDATGVLRTVELETFELPGGAIALLLTDVTERERMLALVRHQATHDDLTGLANRTQLAAATVRALERGEDVALFVIDLNDFKGVNDALGHAAGDHYLTAVGERLSRLAEPRDTIARLGGDEFAILLVGADESRIDAVVAAVVARCREPVALHGVAIASSASVGIALAPMDAGTADELLRCADLAMYTAKRGGMPSLRYTDDLEASTRRLELTGDLTRAFAEGEFEMYFQPKVDARTRAWCGLEALVRWNHPEDGLLVPEAFLQLVALAGFSDELVDVALGQAIDALADLPADIGISINLTAHDVRSPSLPQRCADALRASGVDPHRLTLEITESHMLDTGGVVQQTLNRVAALGVQIAVDDFGTGFSSLSHLRALRVDELKIDKSFVQTMTSETADLAIVRAMIDLGHNLDLTVVAEGVEDEAAAQLLLELGCDQLQGYLISRPMPANSIPFASASATTSVGFSATALKNVSISVPGEKIT</sequence>
<dbReference type="InterPro" id="IPR052155">
    <property type="entry name" value="Biofilm_reg_signaling"/>
</dbReference>
<reference evidence="5" key="1">
    <citation type="submission" date="2022-10" db="EMBL/GenBank/DDBJ databases">
        <title>The WGS of Solirubrobacter ginsenosidimutans DSM 21036.</title>
        <authorList>
            <person name="Jiang Z."/>
        </authorList>
    </citation>
    <scope>NUCLEOTIDE SEQUENCE</scope>
    <source>
        <strain evidence="5">DSM 21036</strain>
    </source>
</reference>
<dbReference type="PANTHER" id="PTHR44757:SF2">
    <property type="entry name" value="BIOFILM ARCHITECTURE MAINTENANCE PROTEIN MBAA"/>
    <property type="match status" value="1"/>
</dbReference>
<dbReference type="SUPFAM" id="SSF55785">
    <property type="entry name" value="PYP-like sensor domain (PAS domain)"/>
    <property type="match status" value="1"/>
</dbReference>
<keyword evidence="1" id="KW-0472">Membrane</keyword>
<keyword evidence="1" id="KW-1133">Transmembrane helix</keyword>
<dbReference type="SUPFAM" id="SSF55073">
    <property type="entry name" value="Nucleotide cyclase"/>
    <property type="match status" value="1"/>
</dbReference>
<dbReference type="SMART" id="SM00052">
    <property type="entry name" value="EAL"/>
    <property type="match status" value="1"/>
</dbReference>
<dbReference type="PROSITE" id="PS50883">
    <property type="entry name" value="EAL"/>
    <property type="match status" value="1"/>
</dbReference>
<dbReference type="CDD" id="cd00130">
    <property type="entry name" value="PAS"/>
    <property type="match status" value="1"/>
</dbReference>
<comment type="caution">
    <text evidence="5">The sequence shown here is derived from an EMBL/GenBank/DDBJ whole genome shotgun (WGS) entry which is preliminary data.</text>
</comment>
<evidence type="ECO:0000256" key="1">
    <source>
        <dbReference type="SAM" id="Phobius"/>
    </source>
</evidence>
<dbReference type="CDD" id="cd01949">
    <property type="entry name" value="GGDEF"/>
    <property type="match status" value="1"/>
</dbReference>
<dbReference type="SUPFAM" id="SSF141868">
    <property type="entry name" value="EAL domain-like"/>
    <property type="match status" value="1"/>
</dbReference>
<evidence type="ECO:0000313" key="5">
    <source>
        <dbReference type="EMBL" id="MDA0166908.1"/>
    </source>
</evidence>
<organism evidence="5 6">
    <name type="scientific">Solirubrobacter ginsenosidimutans</name>
    <dbReference type="NCBI Taxonomy" id="490573"/>
    <lineage>
        <taxon>Bacteria</taxon>
        <taxon>Bacillati</taxon>
        <taxon>Actinomycetota</taxon>
        <taxon>Thermoleophilia</taxon>
        <taxon>Solirubrobacterales</taxon>
        <taxon>Solirubrobacteraceae</taxon>
        <taxon>Solirubrobacter</taxon>
    </lineage>
</organism>
<dbReference type="EMBL" id="JAPDOD010000080">
    <property type="protein sequence ID" value="MDA0166908.1"/>
    <property type="molecule type" value="Genomic_DNA"/>
</dbReference>
<dbReference type="InterPro" id="IPR035965">
    <property type="entry name" value="PAS-like_dom_sf"/>
</dbReference>
<accession>A0A9X3N4E9</accession>
<keyword evidence="1" id="KW-0812">Transmembrane</keyword>
<feature type="domain" description="EAL" evidence="3">
    <location>
        <begin position="551"/>
        <end position="801"/>
    </location>
</feature>